<dbReference type="PANTHER" id="PTHR48022:SF33">
    <property type="entry name" value="SUGAR PERMEASE, PUTATIVE (AFU_ORTHOLOGUE AFUA_6G12040)-RELATED"/>
    <property type="match status" value="1"/>
</dbReference>
<evidence type="ECO:0000256" key="5">
    <source>
        <dbReference type="ARBA" id="ARBA00022989"/>
    </source>
</evidence>
<dbReference type="InterPro" id="IPR005828">
    <property type="entry name" value="MFS_sugar_transport-like"/>
</dbReference>
<dbReference type="FunFam" id="1.20.1250.20:FF:000078">
    <property type="entry name" value="MFS maltose transporter, putative"/>
    <property type="match status" value="1"/>
</dbReference>
<feature type="non-terminal residue" evidence="10">
    <location>
        <position position="507"/>
    </location>
</feature>
<evidence type="ECO:0000256" key="3">
    <source>
        <dbReference type="ARBA" id="ARBA00022448"/>
    </source>
</evidence>
<feature type="transmembrane region" description="Helical" evidence="8">
    <location>
        <begin position="159"/>
        <end position="180"/>
    </location>
</feature>
<evidence type="ECO:0000259" key="9">
    <source>
        <dbReference type="PROSITE" id="PS50850"/>
    </source>
</evidence>
<comment type="subcellular location">
    <subcellularLocation>
        <location evidence="1">Membrane</location>
        <topology evidence="1">Multi-pass membrane protein</topology>
    </subcellularLocation>
</comment>
<feature type="transmembrane region" description="Helical" evidence="8">
    <location>
        <begin position="53"/>
        <end position="78"/>
    </location>
</feature>
<gene>
    <name evidence="10" type="ORF">KCU76_g2405</name>
</gene>
<feature type="transmembrane region" description="Helical" evidence="8">
    <location>
        <begin position="352"/>
        <end position="371"/>
    </location>
</feature>
<dbReference type="AlphaFoldDB" id="A0A9P8EV49"/>
<evidence type="ECO:0000256" key="6">
    <source>
        <dbReference type="ARBA" id="ARBA00023136"/>
    </source>
</evidence>
<name>A0A9P8EV49_AURME</name>
<feature type="domain" description="Major facilitator superfamily (MFS) profile" evidence="9">
    <location>
        <begin position="56"/>
        <end position="502"/>
    </location>
</feature>
<dbReference type="NCBIfam" id="TIGR00879">
    <property type="entry name" value="SP"/>
    <property type="match status" value="1"/>
</dbReference>
<reference evidence="10" key="2">
    <citation type="submission" date="2021-08" db="EMBL/GenBank/DDBJ databases">
        <authorList>
            <person name="Gostincar C."/>
            <person name="Sun X."/>
            <person name="Song Z."/>
            <person name="Gunde-Cimerman N."/>
        </authorList>
    </citation>
    <scope>NUCLEOTIDE SEQUENCE</scope>
    <source>
        <strain evidence="10">EXF-9911</strain>
    </source>
</reference>
<dbReference type="InterPro" id="IPR020846">
    <property type="entry name" value="MFS_dom"/>
</dbReference>
<dbReference type="OrthoDB" id="6612291at2759"/>
<feature type="transmembrane region" description="Helical" evidence="8">
    <location>
        <begin position="132"/>
        <end position="153"/>
    </location>
</feature>
<dbReference type="PANTHER" id="PTHR48022">
    <property type="entry name" value="PLASTIDIC GLUCOSE TRANSPORTER 4"/>
    <property type="match status" value="1"/>
</dbReference>
<feature type="transmembrane region" description="Helical" evidence="8">
    <location>
        <begin position="378"/>
        <end position="399"/>
    </location>
</feature>
<evidence type="ECO:0000256" key="8">
    <source>
        <dbReference type="SAM" id="Phobius"/>
    </source>
</evidence>
<proteinExistence type="inferred from homology"/>
<evidence type="ECO:0000256" key="4">
    <source>
        <dbReference type="ARBA" id="ARBA00022692"/>
    </source>
</evidence>
<dbReference type="Gene3D" id="1.20.1250.20">
    <property type="entry name" value="MFS general substrate transporter like domains"/>
    <property type="match status" value="1"/>
</dbReference>
<accession>A0A9P8EV49</accession>
<evidence type="ECO:0000256" key="2">
    <source>
        <dbReference type="ARBA" id="ARBA00010992"/>
    </source>
</evidence>
<dbReference type="SUPFAM" id="SSF103473">
    <property type="entry name" value="MFS general substrate transporter"/>
    <property type="match status" value="1"/>
</dbReference>
<feature type="transmembrane region" description="Helical" evidence="8">
    <location>
        <begin position="192"/>
        <end position="212"/>
    </location>
</feature>
<keyword evidence="6 8" id="KW-0472">Membrane</keyword>
<dbReference type="InterPro" id="IPR050360">
    <property type="entry name" value="MFS_Sugar_Transporters"/>
</dbReference>
<dbReference type="EMBL" id="JAHFXF010000058">
    <property type="protein sequence ID" value="KAG9698244.1"/>
    <property type="molecule type" value="Genomic_DNA"/>
</dbReference>
<organism evidence="10 11">
    <name type="scientific">Aureobasidium melanogenum</name>
    <name type="common">Aureobasidium pullulans var. melanogenum</name>
    <dbReference type="NCBI Taxonomy" id="46634"/>
    <lineage>
        <taxon>Eukaryota</taxon>
        <taxon>Fungi</taxon>
        <taxon>Dikarya</taxon>
        <taxon>Ascomycota</taxon>
        <taxon>Pezizomycotina</taxon>
        <taxon>Dothideomycetes</taxon>
        <taxon>Dothideomycetidae</taxon>
        <taxon>Dothideales</taxon>
        <taxon>Saccotheciaceae</taxon>
        <taxon>Aureobasidium</taxon>
    </lineage>
</organism>
<feature type="transmembrane region" description="Helical" evidence="8">
    <location>
        <begin position="445"/>
        <end position="463"/>
    </location>
</feature>
<keyword evidence="3 7" id="KW-0813">Transport</keyword>
<comment type="caution">
    <text evidence="10">The sequence shown here is derived from an EMBL/GenBank/DDBJ whole genome shotgun (WGS) entry which is preliminary data.</text>
</comment>
<evidence type="ECO:0000256" key="1">
    <source>
        <dbReference type="ARBA" id="ARBA00004141"/>
    </source>
</evidence>
<keyword evidence="5 8" id="KW-1133">Transmembrane helix</keyword>
<evidence type="ECO:0000256" key="7">
    <source>
        <dbReference type="RuleBase" id="RU003346"/>
    </source>
</evidence>
<dbReference type="InterPro" id="IPR036259">
    <property type="entry name" value="MFS_trans_sf"/>
</dbReference>
<keyword evidence="4 8" id="KW-0812">Transmembrane</keyword>
<feature type="transmembrane region" description="Helical" evidence="8">
    <location>
        <begin position="320"/>
        <end position="340"/>
    </location>
</feature>
<feature type="transmembrane region" description="Helical" evidence="8">
    <location>
        <begin position="475"/>
        <end position="496"/>
    </location>
</feature>
<protein>
    <submittedName>
        <fullName evidence="10">General substrate transporter</fullName>
    </submittedName>
</protein>
<dbReference type="InterPro" id="IPR003663">
    <property type="entry name" value="Sugar/inositol_transpt"/>
</dbReference>
<dbReference type="PROSITE" id="PS50850">
    <property type="entry name" value="MFS"/>
    <property type="match status" value="1"/>
</dbReference>
<dbReference type="Pfam" id="PF00083">
    <property type="entry name" value="Sugar_tr"/>
    <property type="match status" value="1"/>
</dbReference>
<reference evidence="10" key="1">
    <citation type="journal article" date="2021" name="J Fungi (Basel)">
        <title>Virulence traits and population genomics of the black yeast Aureobasidium melanogenum.</title>
        <authorList>
            <person name="Cernosa A."/>
            <person name="Sun X."/>
            <person name="Gostincar C."/>
            <person name="Fang C."/>
            <person name="Gunde-Cimerman N."/>
            <person name="Song Z."/>
        </authorList>
    </citation>
    <scope>NUCLEOTIDE SEQUENCE</scope>
    <source>
        <strain evidence="10">EXF-9911</strain>
    </source>
</reference>
<evidence type="ECO:0000313" key="10">
    <source>
        <dbReference type="EMBL" id="KAG9698244.1"/>
    </source>
</evidence>
<dbReference type="Proteomes" id="UP000779574">
    <property type="component" value="Unassembled WGS sequence"/>
</dbReference>
<dbReference type="GO" id="GO:0005351">
    <property type="term" value="F:carbohydrate:proton symporter activity"/>
    <property type="evidence" value="ECO:0007669"/>
    <property type="project" value="TreeGrafter"/>
</dbReference>
<feature type="transmembrane region" description="Helical" evidence="8">
    <location>
        <begin position="405"/>
        <end position="433"/>
    </location>
</feature>
<comment type="similarity">
    <text evidence="2 7">Belongs to the major facilitator superfamily. Sugar transporter (TC 2.A.1.1) family.</text>
</comment>
<sequence>MTDLQPREQDVETVECLGSTVEVNNEIANNALLETHAQKNMTIVQAVRKYPKAIFFSALMSLCIVMEGYDTALIGNFYGFSPFNRKFGVPVNDGTGQYQVPSDWQSGFQNAAAGGQLIGLLLAGLFIDRFGYIKAIIGAQVLTISFIFLMFFAQNRSMLLAGYLLCGIPWGAFQASVTTYAADVTPMRLRPILTTFVNMCWVIGQFLSVGVLRGVIDRDDQWAWRIPYAVQWAWPPIIIAGMLFAPESPAWLVKTDQVERARNSLLRLSSGHVNEVEQTLALLVHTNALEQSMEMASESVSYLDCFRGSNLRRTEATCGAWLAQVLVGIWFGSNIIYFLQRGGLDENVSFNFGLGQQALALICTSASWFVMTHFGRRTIYLFGQAVMLISLLVVGFLGIPKSSSTISWISGAFLIIFVIAYQTTVGPVCYCLVTELPSARLRIKTVVLARIAYNLAALGANFLNPPILNPLAWNLRGKGAFVWVGFCALTFVWSFFRLPETKRAFSC</sequence>
<evidence type="ECO:0000313" key="11">
    <source>
        <dbReference type="Proteomes" id="UP000779574"/>
    </source>
</evidence>
<dbReference type="GO" id="GO:0016020">
    <property type="term" value="C:membrane"/>
    <property type="evidence" value="ECO:0007669"/>
    <property type="project" value="UniProtKB-SubCell"/>
</dbReference>